<accession>A0A5Q2RJ17</accession>
<feature type="domain" description="N-acetyltransferase" evidence="5">
    <location>
        <begin position="100"/>
        <end position="250"/>
    </location>
</feature>
<evidence type="ECO:0000313" key="7">
    <source>
        <dbReference type="Proteomes" id="UP000334019"/>
    </source>
</evidence>
<keyword evidence="7" id="KW-1185">Reference proteome</keyword>
<sequence length="250" mass="27336">MVSEVQAEVDGAQGRAWRERHGWELELAAGRGRLDVPVARELLAALVDGIRGAGGGVARWRVPTATTEHARAASDAGFDGRRRLVRLDRPLPAPPPEPALATRPFVPGADDDEWLRVNRAAFHWHPEQGIWTHEELRARIAEPWFDPEGFLLHPDGPPGSPVHGFCWTKVHDDVDPAVGEIFVIAVDPERAGSGLGRRLVLAGLAHLAGAGLGHAMLYTERDNAPAMALYESLGFSLHHEVQVFTRDVTR</sequence>
<evidence type="ECO:0000313" key="6">
    <source>
        <dbReference type="EMBL" id="QGG95514.1"/>
    </source>
</evidence>
<dbReference type="NCBIfam" id="TIGR03448">
    <property type="entry name" value="mycothiol_MshD"/>
    <property type="match status" value="1"/>
</dbReference>
<dbReference type="Gene3D" id="3.40.630.30">
    <property type="match status" value="1"/>
</dbReference>
<dbReference type="EC" id="2.3.1.189" evidence="4"/>
<dbReference type="RefSeq" id="WP_153759621.1">
    <property type="nucleotide sequence ID" value="NZ_CP045851.1"/>
</dbReference>
<evidence type="ECO:0000256" key="2">
    <source>
        <dbReference type="ARBA" id="ARBA00022737"/>
    </source>
</evidence>
<dbReference type="Proteomes" id="UP000334019">
    <property type="component" value="Chromosome"/>
</dbReference>
<dbReference type="EMBL" id="CP045851">
    <property type="protein sequence ID" value="QGG95514.1"/>
    <property type="molecule type" value="Genomic_DNA"/>
</dbReference>
<evidence type="ECO:0000256" key="4">
    <source>
        <dbReference type="NCBIfam" id="TIGR03448"/>
    </source>
</evidence>
<dbReference type="InterPro" id="IPR000182">
    <property type="entry name" value="GNAT_dom"/>
</dbReference>
<keyword evidence="1 6" id="KW-0808">Transferase</keyword>
<proteinExistence type="predicted"/>
<dbReference type="KEGG" id="atq:GH723_10625"/>
<organism evidence="6 7">
    <name type="scientific">Actinomarinicola tropica</name>
    <dbReference type="NCBI Taxonomy" id="2789776"/>
    <lineage>
        <taxon>Bacteria</taxon>
        <taxon>Bacillati</taxon>
        <taxon>Actinomycetota</taxon>
        <taxon>Acidimicrobiia</taxon>
        <taxon>Acidimicrobiales</taxon>
        <taxon>Iamiaceae</taxon>
        <taxon>Actinomarinicola</taxon>
    </lineage>
</organism>
<evidence type="ECO:0000259" key="5">
    <source>
        <dbReference type="PROSITE" id="PS51186"/>
    </source>
</evidence>
<dbReference type="GO" id="GO:0035447">
    <property type="term" value="F:mycothiol synthase activity"/>
    <property type="evidence" value="ECO:0007669"/>
    <property type="project" value="UniProtKB-UniRule"/>
</dbReference>
<dbReference type="SUPFAM" id="SSF55729">
    <property type="entry name" value="Acyl-CoA N-acyltransferases (Nat)"/>
    <property type="match status" value="1"/>
</dbReference>
<dbReference type="AlphaFoldDB" id="A0A5Q2RJ17"/>
<dbReference type="PROSITE" id="PS51186">
    <property type="entry name" value="GNAT"/>
    <property type="match status" value="1"/>
</dbReference>
<keyword evidence="3 6" id="KW-0012">Acyltransferase</keyword>
<dbReference type="Pfam" id="PF00583">
    <property type="entry name" value="Acetyltransf_1"/>
    <property type="match status" value="1"/>
</dbReference>
<evidence type="ECO:0000256" key="1">
    <source>
        <dbReference type="ARBA" id="ARBA00022679"/>
    </source>
</evidence>
<dbReference type="InterPro" id="IPR017813">
    <property type="entry name" value="Mycothiol_AcTrfase"/>
</dbReference>
<dbReference type="InterPro" id="IPR016181">
    <property type="entry name" value="Acyl_CoA_acyltransferase"/>
</dbReference>
<dbReference type="GO" id="GO:0010125">
    <property type="term" value="P:mycothiol biosynthetic process"/>
    <property type="evidence" value="ECO:0007669"/>
    <property type="project" value="UniProtKB-UniRule"/>
</dbReference>
<protein>
    <recommendedName>
        <fullName evidence="4">Mycothiol synthase</fullName>
        <ecNumber evidence="4">2.3.1.189</ecNumber>
    </recommendedName>
</protein>
<keyword evidence="2" id="KW-0677">Repeat</keyword>
<reference evidence="6 7" key="1">
    <citation type="submission" date="2019-11" db="EMBL/GenBank/DDBJ databases">
        <authorList>
            <person name="He Y."/>
        </authorList>
    </citation>
    <scope>NUCLEOTIDE SEQUENCE [LARGE SCALE GENOMIC DNA]</scope>
    <source>
        <strain evidence="6 7">SCSIO 58843</strain>
    </source>
</reference>
<gene>
    <name evidence="6" type="primary">mshD</name>
    <name evidence="6" type="ORF">GH723_10625</name>
</gene>
<name>A0A5Q2RJ17_9ACTN</name>
<evidence type="ECO:0000256" key="3">
    <source>
        <dbReference type="ARBA" id="ARBA00023315"/>
    </source>
</evidence>